<reference evidence="1 2" key="2">
    <citation type="submission" date="2008-10" db="EMBL/GenBank/DDBJ databases">
        <authorList>
            <person name="Fulton L."/>
            <person name="Clifton S."/>
            <person name="Fulton B."/>
            <person name="Xu J."/>
            <person name="Minx P."/>
            <person name="Pepin K.H."/>
            <person name="Johnson M."/>
            <person name="Bhonagiri V."/>
            <person name="Nash W.E."/>
            <person name="Mardis E.R."/>
            <person name="Wilson R.K."/>
        </authorList>
    </citation>
    <scope>NUCLEOTIDE SEQUENCE [LARGE SCALE GENOMIC DNA]</scope>
    <source>
        <strain evidence="1 2">DSM 16992</strain>
    </source>
</reference>
<organism evidence="1 2">
    <name type="scientific">Bifidobacterium catenulatum DSM 16992 = JCM 1194 = LMG 11043</name>
    <dbReference type="NCBI Taxonomy" id="566552"/>
    <lineage>
        <taxon>Bacteria</taxon>
        <taxon>Bacillati</taxon>
        <taxon>Actinomycetota</taxon>
        <taxon>Actinomycetes</taxon>
        <taxon>Bifidobacteriales</taxon>
        <taxon>Bifidobacteriaceae</taxon>
        <taxon>Bifidobacterium</taxon>
    </lineage>
</organism>
<accession>B6XTH9</accession>
<dbReference type="eggNOG" id="ENOG50339KE">
    <property type="taxonomic scope" value="Bacteria"/>
</dbReference>
<protein>
    <recommendedName>
        <fullName evidence="3">DUF3046 domain-containing protein</fullName>
    </recommendedName>
</protein>
<reference evidence="1 2" key="1">
    <citation type="submission" date="2008-10" db="EMBL/GenBank/DDBJ databases">
        <title>Draft genome sequence of Bifidobacterium catenulatum (DSM 16992).</title>
        <authorList>
            <person name="Sudarsanam P."/>
            <person name="Ley R."/>
            <person name="Guruge J."/>
            <person name="Turnbaugh P.J."/>
            <person name="Mahowald M."/>
            <person name="Liep D."/>
            <person name="Gordon J."/>
        </authorList>
    </citation>
    <scope>NUCLEOTIDE SEQUENCE [LARGE SCALE GENOMIC DNA]</scope>
    <source>
        <strain evidence="1 2">DSM 16992</strain>
    </source>
</reference>
<evidence type="ECO:0008006" key="3">
    <source>
        <dbReference type="Google" id="ProtNLM"/>
    </source>
</evidence>
<dbReference type="InterPro" id="IPR021408">
    <property type="entry name" value="DUF3046"/>
</dbReference>
<dbReference type="Proteomes" id="UP000003882">
    <property type="component" value="Unassembled WGS sequence"/>
</dbReference>
<evidence type="ECO:0000313" key="2">
    <source>
        <dbReference type="Proteomes" id="UP000003882"/>
    </source>
</evidence>
<gene>
    <name evidence="1" type="ORF">BIFCAT_00523</name>
</gene>
<proteinExistence type="predicted"/>
<name>B6XTH9_9BIFI</name>
<comment type="caution">
    <text evidence="1">The sequence shown here is derived from an EMBL/GenBank/DDBJ whole genome shotgun (WGS) entry which is preliminary data.</text>
</comment>
<dbReference type="Pfam" id="PF11248">
    <property type="entry name" value="DUF3046"/>
    <property type="match status" value="1"/>
</dbReference>
<dbReference type="EMBL" id="ABXY01000011">
    <property type="protein sequence ID" value="EEB21566.1"/>
    <property type="molecule type" value="Genomic_DNA"/>
</dbReference>
<dbReference type="AlphaFoldDB" id="B6XTH9"/>
<evidence type="ECO:0000313" key="1">
    <source>
        <dbReference type="EMBL" id="EEB21566.1"/>
    </source>
</evidence>
<sequence length="106" mass="11862">MKYGMMTPGDCSPGVSLFSYKSSLCTLGRVQEREFWQLLEEVLGRSYGRSLARDQVLDRLGGMTVVDALSAGEEPRVVWNVLCDQMGIPDSQRWGKDHNAPPMPVR</sequence>